<comment type="caution">
    <text evidence="1">The sequence shown here is derived from an EMBL/GenBank/DDBJ whole genome shotgun (WGS) entry which is preliminary data.</text>
</comment>
<evidence type="ECO:0000313" key="2">
    <source>
        <dbReference type="Proteomes" id="UP001597545"/>
    </source>
</evidence>
<dbReference type="Proteomes" id="UP001597545">
    <property type="component" value="Unassembled WGS sequence"/>
</dbReference>
<reference evidence="2" key="1">
    <citation type="journal article" date="2019" name="Int. J. Syst. Evol. Microbiol.">
        <title>The Global Catalogue of Microorganisms (GCM) 10K type strain sequencing project: providing services to taxonomists for standard genome sequencing and annotation.</title>
        <authorList>
            <consortium name="The Broad Institute Genomics Platform"/>
            <consortium name="The Broad Institute Genome Sequencing Center for Infectious Disease"/>
            <person name="Wu L."/>
            <person name="Ma J."/>
        </authorList>
    </citation>
    <scope>NUCLEOTIDE SEQUENCE [LARGE SCALE GENOMIC DNA]</scope>
    <source>
        <strain evidence="2">KCTC 42662</strain>
    </source>
</reference>
<dbReference type="RefSeq" id="WP_380901882.1">
    <property type="nucleotide sequence ID" value="NZ_JBHUEG010000007.1"/>
</dbReference>
<keyword evidence="2" id="KW-1185">Reference proteome</keyword>
<organism evidence="1 2">
    <name type="scientific">Sphingobacterium suaedae</name>
    <dbReference type="NCBI Taxonomy" id="1686402"/>
    <lineage>
        <taxon>Bacteria</taxon>
        <taxon>Pseudomonadati</taxon>
        <taxon>Bacteroidota</taxon>
        <taxon>Sphingobacteriia</taxon>
        <taxon>Sphingobacteriales</taxon>
        <taxon>Sphingobacteriaceae</taxon>
        <taxon>Sphingobacterium</taxon>
    </lineage>
</organism>
<dbReference type="EMBL" id="JBHULR010000003">
    <property type="protein sequence ID" value="MFD2547281.1"/>
    <property type="molecule type" value="Genomic_DNA"/>
</dbReference>
<evidence type="ECO:0008006" key="3">
    <source>
        <dbReference type="Google" id="ProtNLM"/>
    </source>
</evidence>
<name>A0ABW5KID7_9SPHI</name>
<protein>
    <recommendedName>
        <fullName evidence="3">Lipoprotein</fullName>
    </recommendedName>
</protein>
<sequence>MTTILSACHRDVSDHKSFVWDEDVKQLLGAEYLDTWLRKAPFENELKQAEQDQLVFTNAKQVFPFMNRYHDRVQELIQGSDLVADTVVFSAKEILFQDSVWGDVFVGATLLYDHREVFLKDSYLESGSPLFGGYEAATDMYRASLYETHIFAKHPNYKTGLYWVSSNDNVYLLGFYQQGQFVFEAAVPLVGRDTLATLDKMKEVNTKLGLKISEWEHATVHQLQQVAQPQSFWKDPFVGIYPEKSAFNVYLKTKDTPFVPDEKPRKGDYYFAYTSIHGDVSLSTSIQKTEMSQDEFVKANQGAKSYRYFYDDLFYDEQVTDGYVQGTAKAYFQDRNYLEILFSYASRDGEAKKMVHGVLQHVHISTLD</sequence>
<evidence type="ECO:0000313" key="1">
    <source>
        <dbReference type="EMBL" id="MFD2547281.1"/>
    </source>
</evidence>
<proteinExistence type="predicted"/>
<accession>A0ABW5KID7</accession>
<gene>
    <name evidence="1" type="ORF">ACFSR5_06425</name>
</gene>